<dbReference type="EMBL" id="CAUEEQ010020048">
    <property type="protein sequence ID" value="CAJ0942466.1"/>
    <property type="molecule type" value="Genomic_DNA"/>
</dbReference>
<evidence type="ECO:0000256" key="11">
    <source>
        <dbReference type="ARBA" id="ARBA00030709"/>
    </source>
</evidence>
<evidence type="ECO:0000256" key="1">
    <source>
        <dbReference type="ARBA" id="ARBA00004123"/>
    </source>
</evidence>
<evidence type="ECO:0000313" key="13">
    <source>
        <dbReference type="EMBL" id="CAJ0942466.1"/>
    </source>
</evidence>
<evidence type="ECO:0000256" key="4">
    <source>
        <dbReference type="ARBA" id="ARBA00023125"/>
    </source>
</evidence>
<evidence type="ECO:0000256" key="5">
    <source>
        <dbReference type="ARBA" id="ARBA00023155"/>
    </source>
</evidence>
<comment type="caution">
    <text evidence="13">The sequence shown here is derived from an EMBL/GenBank/DDBJ whole genome shotgun (WGS) entry which is preliminary data.</text>
</comment>
<evidence type="ECO:0000256" key="10">
    <source>
        <dbReference type="ARBA" id="ARBA00029620"/>
    </source>
</evidence>
<keyword evidence="5" id="KW-0371">Homeobox</keyword>
<protein>
    <recommendedName>
        <fullName evidence="9">POU domain, class 2, transcription factor 1</fullName>
    </recommendedName>
    <alternativeName>
        <fullName evidence="10">Octamer-binding protein 1</fullName>
    </alternativeName>
    <alternativeName>
        <fullName evidence="11">Octamer-binding transcription factor 1</fullName>
    </alternativeName>
</protein>
<sequence length="137" mass="13583">MSGIQEFSGIPEPLASGGSLPITSLDASGNFVFANAGGTPNIVTAPLFLNPQNLSLLTSSPVSLVSAAAGGAPTPITSLHAATSSIDSIQNSLFTVATASGPASTTTSGSKAHPLGRIGIVLVCVGYSNTDVLTDLW</sequence>
<evidence type="ECO:0000256" key="8">
    <source>
        <dbReference type="ARBA" id="ARBA00023242"/>
    </source>
</evidence>
<dbReference type="Pfam" id="PF19536">
    <property type="entry name" value="POU2F1_C"/>
    <property type="match status" value="1"/>
</dbReference>
<keyword evidence="3" id="KW-0805">Transcription regulation</keyword>
<keyword evidence="7" id="KW-0804">Transcription</keyword>
<evidence type="ECO:0000259" key="12">
    <source>
        <dbReference type="Pfam" id="PF19536"/>
    </source>
</evidence>
<dbReference type="InterPro" id="IPR045703">
    <property type="entry name" value="POU2F1_C"/>
</dbReference>
<gene>
    <name evidence="13" type="ORF">RIMI_LOCUS9606524</name>
</gene>
<comment type="similarity">
    <text evidence="2">Belongs to the POU transcription factor family. Class-2 subfamily.</text>
</comment>
<evidence type="ECO:0000256" key="6">
    <source>
        <dbReference type="ARBA" id="ARBA00023159"/>
    </source>
</evidence>
<reference evidence="13" key="1">
    <citation type="submission" date="2023-07" db="EMBL/GenBank/DDBJ databases">
        <authorList>
            <person name="Stuckert A."/>
        </authorList>
    </citation>
    <scope>NUCLEOTIDE SEQUENCE</scope>
</reference>
<evidence type="ECO:0000256" key="9">
    <source>
        <dbReference type="ARBA" id="ARBA00026207"/>
    </source>
</evidence>
<evidence type="ECO:0000256" key="3">
    <source>
        <dbReference type="ARBA" id="ARBA00023015"/>
    </source>
</evidence>
<evidence type="ECO:0000313" key="14">
    <source>
        <dbReference type="Proteomes" id="UP001176940"/>
    </source>
</evidence>
<keyword evidence="8" id="KW-0539">Nucleus</keyword>
<keyword evidence="6" id="KW-0010">Activator</keyword>
<proteinExistence type="inferred from homology"/>
<organism evidence="13 14">
    <name type="scientific">Ranitomeya imitator</name>
    <name type="common">mimic poison frog</name>
    <dbReference type="NCBI Taxonomy" id="111125"/>
    <lineage>
        <taxon>Eukaryota</taxon>
        <taxon>Metazoa</taxon>
        <taxon>Chordata</taxon>
        <taxon>Craniata</taxon>
        <taxon>Vertebrata</taxon>
        <taxon>Euteleostomi</taxon>
        <taxon>Amphibia</taxon>
        <taxon>Batrachia</taxon>
        <taxon>Anura</taxon>
        <taxon>Neobatrachia</taxon>
        <taxon>Hyloidea</taxon>
        <taxon>Dendrobatidae</taxon>
        <taxon>Dendrobatinae</taxon>
        <taxon>Ranitomeya</taxon>
    </lineage>
</organism>
<dbReference type="Proteomes" id="UP001176940">
    <property type="component" value="Unassembled WGS sequence"/>
</dbReference>
<comment type="subcellular location">
    <subcellularLocation>
        <location evidence="1">Nucleus</location>
    </subcellularLocation>
</comment>
<evidence type="ECO:0000256" key="7">
    <source>
        <dbReference type="ARBA" id="ARBA00023163"/>
    </source>
</evidence>
<keyword evidence="4" id="KW-0238">DNA-binding</keyword>
<accession>A0ABN9LIB2</accession>
<keyword evidence="14" id="KW-1185">Reference proteome</keyword>
<evidence type="ECO:0000256" key="2">
    <source>
        <dbReference type="ARBA" id="ARBA00008879"/>
    </source>
</evidence>
<name>A0ABN9LIB2_9NEOB</name>
<feature type="domain" description="POU" evidence="12">
    <location>
        <begin position="13"/>
        <end position="99"/>
    </location>
</feature>